<dbReference type="EnsemblBacteria" id="ABF90828">
    <property type="protein sequence ID" value="ABF90828"/>
    <property type="gene ID" value="MXAN_0488"/>
</dbReference>
<organism evidence="1 2">
    <name type="scientific">Myxococcus xanthus (strain DK1622)</name>
    <dbReference type="NCBI Taxonomy" id="246197"/>
    <lineage>
        <taxon>Bacteria</taxon>
        <taxon>Pseudomonadati</taxon>
        <taxon>Myxococcota</taxon>
        <taxon>Myxococcia</taxon>
        <taxon>Myxococcales</taxon>
        <taxon>Cystobacterineae</taxon>
        <taxon>Myxococcaceae</taxon>
        <taxon>Myxococcus</taxon>
    </lineage>
</organism>
<dbReference type="KEGG" id="mxa:MXAN_0488"/>
<dbReference type="OrthoDB" id="6203947at2"/>
<dbReference type="EMBL" id="CP000113">
    <property type="protein sequence ID" value="ABF90828.1"/>
    <property type="molecule type" value="Genomic_DNA"/>
</dbReference>
<dbReference type="GeneID" id="41357979"/>
<protein>
    <submittedName>
        <fullName evidence="1">Uncharacterized protein</fullName>
    </submittedName>
</protein>
<evidence type="ECO:0000313" key="1">
    <source>
        <dbReference type="EMBL" id="ABF90828.1"/>
    </source>
</evidence>
<sequence>MPSIHFKCVDHLNLHRVSDDEYESGNWVVTPADAQRLIGGMLYLHNTKSERSYFGGKIKSARQVRTNDRIPDRIVFRFVPLSEARGVRWRGIDHINAHQSGVVEDE</sequence>
<proteinExistence type="predicted"/>
<evidence type="ECO:0000313" key="2">
    <source>
        <dbReference type="Proteomes" id="UP000002402"/>
    </source>
</evidence>
<dbReference type="eggNOG" id="ENOG503349R">
    <property type="taxonomic scope" value="Bacteria"/>
</dbReference>
<gene>
    <name evidence="1" type="ordered locus">MXAN_0488</name>
</gene>
<keyword evidence="2" id="KW-1185">Reference proteome</keyword>
<accession>Q1DF15</accession>
<dbReference type="RefSeq" id="WP_011550621.1">
    <property type="nucleotide sequence ID" value="NC_008095.1"/>
</dbReference>
<dbReference type="Proteomes" id="UP000002402">
    <property type="component" value="Chromosome"/>
</dbReference>
<dbReference type="AlphaFoldDB" id="Q1DF15"/>
<reference evidence="1 2" key="1">
    <citation type="journal article" date="2006" name="Proc. Natl. Acad. Sci. U.S.A.">
        <title>Evolution of sensory complexity recorded in a myxobacterial genome.</title>
        <authorList>
            <person name="Goldman B.S."/>
            <person name="Nierman W.C."/>
            <person name="Kaiser D."/>
            <person name="Slater S.C."/>
            <person name="Durkin A.S."/>
            <person name="Eisen J.A."/>
            <person name="Ronning C.M."/>
            <person name="Barbazuk W.B."/>
            <person name="Blanchard M."/>
            <person name="Field C."/>
            <person name="Halling C."/>
            <person name="Hinkle G."/>
            <person name="Iartchuk O."/>
            <person name="Kim H.S."/>
            <person name="Mackenzie C."/>
            <person name="Madupu R."/>
            <person name="Miller N."/>
            <person name="Shvartsbeyn A."/>
            <person name="Sullivan S.A."/>
            <person name="Vaudin M."/>
            <person name="Wiegand R."/>
            <person name="Kaplan H.B."/>
        </authorList>
    </citation>
    <scope>NUCLEOTIDE SEQUENCE [LARGE SCALE GENOMIC DNA]</scope>
    <source>
        <strain evidence="2">DK1622</strain>
    </source>
</reference>
<dbReference type="HOGENOM" id="CLU_176806_0_0_7"/>
<name>Q1DF15_MYXXD</name>